<dbReference type="EMBL" id="BJYS01000012">
    <property type="protein sequence ID" value="GEO04190.1"/>
    <property type="molecule type" value="Genomic_DNA"/>
</dbReference>
<reference evidence="4 5" key="1">
    <citation type="submission" date="2019-07" db="EMBL/GenBank/DDBJ databases">
        <title>Whole genome shotgun sequence of Adhaeribacter aerolatus NBRC 106133.</title>
        <authorList>
            <person name="Hosoyama A."/>
            <person name="Uohara A."/>
            <person name="Ohji S."/>
            <person name="Ichikawa N."/>
        </authorList>
    </citation>
    <scope>NUCLEOTIDE SEQUENCE [LARGE SCALE GENOMIC DNA]</scope>
    <source>
        <strain evidence="4 5">NBRC 106133</strain>
    </source>
</reference>
<feature type="transmembrane region" description="Helical" evidence="2">
    <location>
        <begin position="151"/>
        <end position="171"/>
    </location>
</feature>
<evidence type="ECO:0000256" key="2">
    <source>
        <dbReference type="SAM" id="Phobius"/>
    </source>
</evidence>
<keyword evidence="2" id="KW-1133">Transmembrane helix</keyword>
<dbReference type="InterPro" id="IPR043504">
    <property type="entry name" value="Peptidase_S1_PA_chymotrypsin"/>
</dbReference>
<feature type="coiled-coil region" evidence="1">
    <location>
        <begin position="188"/>
        <end position="215"/>
    </location>
</feature>
<sequence>MASRATQAFATSFKVMGGSNVPAYTLEFLTPTPKYPKGSFETVIVPYIELGRENCLISFGDEMPTVSRKHAALERRGKETILKNLSKTNQTLVNGRPVINQYFLNSGDEIQLSLEGPKLRYNEAQMGTTKMAFTKRMNLVMRQAIRPYKRALIIVSILVLLGLIAGAFFIYKMREENKNTLNKIEASNQQHAESLAKLNAVNQSLEAELLAKKDELGKAIAAQEKVRKTANKNNSFNKNPVHEVAATTPETKTVLPQAELIVTGMRQHVLAVYLKKILVEWNGKILYEDSPNETVCSGFLLNDGLFVTARQCIDIHASESSELNFIANSGGKVTYFFQAVSPDEKVILYFTNHDLKFDASRDNYEQYTYNGIKGSIKIFDPLTGNDWAYLKTKNTQGIIYDKTLTSSLKEGTELFSLGYAYGSSLTLQLAGLDPYFNKVTIASSNNEKRNYIQLKDNGLDVGNTGGPLFYIKDNKPFAVAIVSGKKADETDPTEVNIITPLANLKN</sequence>
<feature type="domain" description="FHA" evidence="3">
    <location>
        <begin position="48"/>
        <end position="98"/>
    </location>
</feature>
<dbReference type="PROSITE" id="PS50006">
    <property type="entry name" value="FHA_DOMAIN"/>
    <property type="match status" value="1"/>
</dbReference>
<organism evidence="4 5">
    <name type="scientific">Adhaeribacter aerolatus</name>
    <dbReference type="NCBI Taxonomy" id="670289"/>
    <lineage>
        <taxon>Bacteria</taxon>
        <taxon>Pseudomonadati</taxon>
        <taxon>Bacteroidota</taxon>
        <taxon>Cytophagia</taxon>
        <taxon>Cytophagales</taxon>
        <taxon>Hymenobacteraceae</taxon>
        <taxon>Adhaeribacter</taxon>
    </lineage>
</organism>
<dbReference type="SMART" id="SM00240">
    <property type="entry name" value="FHA"/>
    <property type="match status" value="1"/>
</dbReference>
<protein>
    <recommendedName>
        <fullName evidence="3">FHA domain-containing protein</fullName>
    </recommendedName>
</protein>
<name>A0A512AWZ4_9BACT</name>
<dbReference type="Proteomes" id="UP000321532">
    <property type="component" value="Unassembled WGS sequence"/>
</dbReference>
<keyword evidence="5" id="KW-1185">Reference proteome</keyword>
<dbReference type="Pfam" id="PF00498">
    <property type="entry name" value="FHA"/>
    <property type="match status" value="1"/>
</dbReference>
<keyword evidence="2" id="KW-0812">Transmembrane</keyword>
<evidence type="ECO:0000313" key="4">
    <source>
        <dbReference type="EMBL" id="GEO04190.1"/>
    </source>
</evidence>
<dbReference type="SUPFAM" id="SSF49879">
    <property type="entry name" value="SMAD/FHA domain"/>
    <property type="match status" value="1"/>
</dbReference>
<dbReference type="SUPFAM" id="SSF50494">
    <property type="entry name" value="Trypsin-like serine proteases"/>
    <property type="match status" value="1"/>
</dbReference>
<dbReference type="CDD" id="cd00060">
    <property type="entry name" value="FHA"/>
    <property type="match status" value="1"/>
</dbReference>
<comment type="caution">
    <text evidence="4">The sequence shown here is derived from an EMBL/GenBank/DDBJ whole genome shotgun (WGS) entry which is preliminary data.</text>
</comment>
<gene>
    <name evidence="4" type="ORF">AAE02nite_18540</name>
</gene>
<dbReference type="Gene3D" id="2.60.200.20">
    <property type="match status" value="1"/>
</dbReference>
<dbReference type="InterPro" id="IPR000253">
    <property type="entry name" value="FHA_dom"/>
</dbReference>
<dbReference type="OrthoDB" id="151099at2"/>
<keyword evidence="1" id="KW-0175">Coiled coil</keyword>
<dbReference type="RefSeq" id="WP_146897458.1">
    <property type="nucleotide sequence ID" value="NZ_BJYS01000012.1"/>
</dbReference>
<evidence type="ECO:0000259" key="3">
    <source>
        <dbReference type="PROSITE" id="PS50006"/>
    </source>
</evidence>
<accession>A0A512AWZ4</accession>
<evidence type="ECO:0000313" key="5">
    <source>
        <dbReference type="Proteomes" id="UP000321532"/>
    </source>
</evidence>
<proteinExistence type="predicted"/>
<dbReference type="InterPro" id="IPR008984">
    <property type="entry name" value="SMAD_FHA_dom_sf"/>
</dbReference>
<dbReference type="InterPro" id="IPR009003">
    <property type="entry name" value="Peptidase_S1_PA"/>
</dbReference>
<dbReference type="Gene3D" id="2.40.10.10">
    <property type="entry name" value="Trypsin-like serine proteases"/>
    <property type="match status" value="1"/>
</dbReference>
<evidence type="ECO:0000256" key="1">
    <source>
        <dbReference type="SAM" id="Coils"/>
    </source>
</evidence>
<dbReference type="AlphaFoldDB" id="A0A512AWZ4"/>
<keyword evidence="2" id="KW-0472">Membrane</keyword>